<evidence type="ECO:0000256" key="1">
    <source>
        <dbReference type="ARBA" id="ARBA00000085"/>
    </source>
</evidence>
<evidence type="ECO:0000256" key="6">
    <source>
        <dbReference type="ARBA" id="ARBA00022679"/>
    </source>
</evidence>
<dbReference type="EC" id="2.7.13.3" evidence="4"/>
<dbReference type="InterPro" id="IPR001789">
    <property type="entry name" value="Sig_transdc_resp-reg_receiver"/>
</dbReference>
<dbReference type="InterPro" id="IPR003661">
    <property type="entry name" value="HisK_dim/P_dom"/>
</dbReference>
<comment type="catalytic activity">
    <reaction evidence="1">
        <text>ATP + protein L-histidine = ADP + protein N-phospho-L-histidine.</text>
        <dbReference type="EC" id="2.7.13.3"/>
    </reaction>
</comment>
<dbReference type="SMART" id="SM00448">
    <property type="entry name" value="REC"/>
    <property type="match status" value="1"/>
</dbReference>
<evidence type="ECO:0000259" key="16">
    <source>
        <dbReference type="PROSITE" id="PS50109"/>
    </source>
</evidence>
<dbReference type="InterPro" id="IPR036097">
    <property type="entry name" value="HisK_dim/P_sf"/>
</dbReference>
<dbReference type="GO" id="GO:0000155">
    <property type="term" value="F:phosphorelay sensor kinase activity"/>
    <property type="evidence" value="ECO:0007669"/>
    <property type="project" value="InterPro"/>
</dbReference>
<evidence type="ECO:0000256" key="10">
    <source>
        <dbReference type="ARBA" id="ARBA00022840"/>
    </source>
</evidence>
<feature type="domain" description="Response regulatory" evidence="17">
    <location>
        <begin position="437"/>
        <end position="553"/>
    </location>
</feature>
<evidence type="ECO:0000256" key="11">
    <source>
        <dbReference type="ARBA" id="ARBA00022989"/>
    </source>
</evidence>
<dbReference type="Pfam" id="PF00512">
    <property type="entry name" value="HisKA"/>
    <property type="match status" value="1"/>
</dbReference>
<keyword evidence="6" id="KW-0808">Transferase</keyword>
<dbReference type="PROSITE" id="PS50109">
    <property type="entry name" value="HIS_KIN"/>
    <property type="match status" value="1"/>
</dbReference>
<dbReference type="Gene3D" id="3.30.565.10">
    <property type="entry name" value="Histidine kinase-like ATPase, C-terminal domain"/>
    <property type="match status" value="1"/>
</dbReference>
<dbReference type="SUPFAM" id="SSF47384">
    <property type="entry name" value="Homodimeric domain of signal transducing histidine kinase"/>
    <property type="match status" value="1"/>
</dbReference>
<dbReference type="InterPro" id="IPR005467">
    <property type="entry name" value="His_kinase_dom"/>
</dbReference>
<dbReference type="SMART" id="SM00387">
    <property type="entry name" value="HATPase_c"/>
    <property type="match status" value="1"/>
</dbReference>
<keyword evidence="13" id="KW-0472">Membrane</keyword>
<dbReference type="InterPro" id="IPR011006">
    <property type="entry name" value="CheY-like_superfamily"/>
</dbReference>
<feature type="domain" description="Histidine kinase" evidence="16">
    <location>
        <begin position="177"/>
        <end position="411"/>
    </location>
</feature>
<accession>A0A928VYA8</accession>
<dbReference type="PANTHER" id="PTHR43047">
    <property type="entry name" value="TWO-COMPONENT HISTIDINE PROTEIN KINASE"/>
    <property type="match status" value="1"/>
</dbReference>
<protein>
    <recommendedName>
        <fullName evidence="14">Circadian input-output histidine kinase CikA</fullName>
        <ecNumber evidence="4">2.7.13.3</ecNumber>
    </recommendedName>
</protein>
<dbReference type="Pfam" id="PF02518">
    <property type="entry name" value="HATPase_c"/>
    <property type="match status" value="1"/>
</dbReference>
<dbReference type="SUPFAM" id="SSF52172">
    <property type="entry name" value="CheY-like"/>
    <property type="match status" value="1"/>
</dbReference>
<dbReference type="FunFam" id="1.10.287.130:FF:000004">
    <property type="entry name" value="Ethylene receptor 1"/>
    <property type="match status" value="1"/>
</dbReference>
<dbReference type="PRINTS" id="PR00344">
    <property type="entry name" value="BCTRLSENSOR"/>
</dbReference>
<evidence type="ECO:0000256" key="13">
    <source>
        <dbReference type="ARBA" id="ARBA00023136"/>
    </source>
</evidence>
<keyword evidence="9" id="KW-0418">Kinase</keyword>
<dbReference type="SMART" id="SM00388">
    <property type="entry name" value="HisKA"/>
    <property type="match status" value="1"/>
</dbReference>
<evidence type="ECO:0000256" key="9">
    <source>
        <dbReference type="ARBA" id="ARBA00022777"/>
    </source>
</evidence>
<dbReference type="GO" id="GO:0005524">
    <property type="term" value="F:ATP binding"/>
    <property type="evidence" value="ECO:0007669"/>
    <property type="project" value="UniProtKB-KW"/>
</dbReference>
<evidence type="ECO:0000256" key="14">
    <source>
        <dbReference type="ARBA" id="ARBA00074306"/>
    </source>
</evidence>
<dbReference type="PROSITE" id="PS50110">
    <property type="entry name" value="RESPONSE_REGULATORY"/>
    <property type="match status" value="1"/>
</dbReference>
<feature type="modified residue" description="4-aspartylphosphate" evidence="15">
    <location>
        <position position="486"/>
    </location>
</feature>
<evidence type="ECO:0000313" key="18">
    <source>
        <dbReference type="EMBL" id="MBE9040486.1"/>
    </source>
</evidence>
<dbReference type="Gene3D" id="1.10.287.130">
    <property type="match status" value="1"/>
</dbReference>
<name>A0A928VYA8_9CYAN</name>
<proteinExistence type="inferred from homology"/>
<dbReference type="CDD" id="cd00082">
    <property type="entry name" value="HisKA"/>
    <property type="match status" value="1"/>
</dbReference>
<dbReference type="EMBL" id="JADEXN010000089">
    <property type="protein sequence ID" value="MBE9040486.1"/>
    <property type="molecule type" value="Genomic_DNA"/>
</dbReference>
<keyword evidence="5 15" id="KW-0597">Phosphoprotein</keyword>
<evidence type="ECO:0000256" key="4">
    <source>
        <dbReference type="ARBA" id="ARBA00012438"/>
    </source>
</evidence>
<keyword evidence="8" id="KW-0547">Nucleotide-binding</keyword>
<dbReference type="InterPro" id="IPR036890">
    <property type="entry name" value="HATPase_C_sf"/>
</dbReference>
<evidence type="ECO:0000256" key="2">
    <source>
        <dbReference type="ARBA" id="ARBA00004370"/>
    </source>
</evidence>
<dbReference type="GO" id="GO:0016020">
    <property type="term" value="C:membrane"/>
    <property type="evidence" value="ECO:0007669"/>
    <property type="project" value="UniProtKB-SubCell"/>
</dbReference>
<evidence type="ECO:0000256" key="12">
    <source>
        <dbReference type="ARBA" id="ARBA00023012"/>
    </source>
</evidence>
<dbReference type="CDD" id="cd17546">
    <property type="entry name" value="REC_hyHK_CKI1_RcsC-like"/>
    <property type="match status" value="1"/>
</dbReference>
<keyword evidence="10" id="KW-0067">ATP-binding</keyword>
<reference evidence="18" key="1">
    <citation type="submission" date="2020-10" db="EMBL/GenBank/DDBJ databases">
        <authorList>
            <person name="Castelo-Branco R."/>
            <person name="Eusebio N."/>
            <person name="Adriana R."/>
            <person name="Vieira A."/>
            <person name="Brugerolle De Fraissinette N."/>
            <person name="Rezende De Castro R."/>
            <person name="Schneider M.P."/>
            <person name="Vasconcelos V."/>
            <person name="Leao P.N."/>
        </authorList>
    </citation>
    <scope>NUCLEOTIDE SEQUENCE</scope>
    <source>
        <strain evidence="18">LEGE 11467</strain>
    </source>
</reference>
<dbReference type="Gene3D" id="3.40.50.2300">
    <property type="match status" value="1"/>
</dbReference>
<keyword evidence="19" id="KW-1185">Reference proteome</keyword>
<organism evidence="18 19">
    <name type="scientific">Zarconia navalis LEGE 11467</name>
    <dbReference type="NCBI Taxonomy" id="1828826"/>
    <lineage>
        <taxon>Bacteria</taxon>
        <taxon>Bacillati</taxon>
        <taxon>Cyanobacteriota</taxon>
        <taxon>Cyanophyceae</taxon>
        <taxon>Oscillatoriophycideae</taxon>
        <taxon>Oscillatoriales</taxon>
        <taxon>Oscillatoriales incertae sedis</taxon>
        <taxon>Zarconia</taxon>
        <taxon>Zarconia navalis</taxon>
    </lineage>
</organism>
<dbReference type="InterPro" id="IPR004358">
    <property type="entry name" value="Sig_transdc_His_kin-like_C"/>
</dbReference>
<evidence type="ECO:0000259" key="17">
    <source>
        <dbReference type="PROSITE" id="PS50110"/>
    </source>
</evidence>
<dbReference type="Proteomes" id="UP000621799">
    <property type="component" value="Unassembled WGS sequence"/>
</dbReference>
<comment type="similarity">
    <text evidence="3">In the N-terminal section; belongs to the phytochrome family.</text>
</comment>
<evidence type="ECO:0000313" key="19">
    <source>
        <dbReference type="Proteomes" id="UP000621799"/>
    </source>
</evidence>
<gene>
    <name evidence="18" type="ORF">IQ235_06740</name>
</gene>
<dbReference type="CDD" id="cd16922">
    <property type="entry name" value="HATPase_EvgS-ArcB-TorS-like"/>
    <property type="match status" value="1"/>
</dbReference>
<keyword evidence="11" id="KW-1133">Transmembrane helix</keyword>
<comment type="subcellular location">
    <subcellularLocation>
        <location evidence="2">Membrane</location>
    </subcellularLocation>
</comment>
<dbReference type="AlphaFoldDB" id="A0A928VYA8"/>
<evidence type="ECO:0000256" key="5">
    <source>
        <dbReference type="ARBA" id="ARBA00022553"/>
    </source>
</evidence>
<keyword evidence="12" id="KW-0902">Two-component regulatory system</keyword>
<comment type="caution">
    <text evidence="18">The sequence shown here is derived from an EMBL/GenBank/DDBJ whole genome shotgun (WGS) entry which is preliminary data.</text>
</comment>
<dbReference type="Pfam" id="PF00072">
    <property type="entry name" value="Response_reg"/>
    <property type="match status" value="1"/>
</dbReference>
<evidence type="ECO:0000256" key="15">
    <source>
        <dbReference type="PROSITE-ProRule" id="PRU00169"/>
    </source>
</evidence>
<keyword evidence="7" id="KW-0812">Transmembrane</keyword>
<evidence type="ECO:0000256" key="3">
    <source>
        <dbReference type="ARBA" id="ARBA00006402"/>
    </source>
</evidence>
<dbReference type="InterPro" id="IPR003594">
    <property type="entry name" value="HATPase_dom"/>
</dbReference>
<evidence type="ECO:0000256" key="7">
    <source>
        <dbReference type="ARBA" id="ARBA00022692"/>
    </source>
</evidence>
<dbReference type="SUPFAM" id="SSF55874">
    <property type="entry name" value="ATPase domain of HSP90 chaperone/DNA topoisomerase II/histidine kinase"/>
    <property type="match status" value="1"/>
</dbReference>
<sequence length="661" mass="73346">MKQLSHLTLHSTLADLPTSDFKVDENTLGEEIETAFSECPDLPGVMVTANDRIIGILPRGRFFEWIGRPFGIELYLQRPIRVLVDAMIQDLNDRLELDVYPTRCLLLSEMSSIEQAVEIALGRPTFLAYEPIVVARVDRHWQLLDMYVLLQAQSRQFELAKDAANAANQAKSDFLASMSHELRTPLNAILGFTQVMNRDPKLLGTHRQHLSIISRAGEHLLDLIGDVLDMSKIESGRTTLNPTNCDLYHLLDNLYEMLQLKAATKGLHLIFECGASVPQYARIDAGKLRQVLINLLGNAIKFTDTGRVTLRVRAMDDSISTPQSASPPTSNSQQQMLRVEVEDTGAGIAPEEMDRLFVPFRQTKLGRNSGTGTGLGLTIAQHFVGLMGGQIRARSTLGSGTNFTFEIAMESVPAAEIPAPLETRKAIALAPEQPECRILVADDSPESRLVLVELLTSLGFSVREAQNGREAVKLRSSYAPHLILMDMQMPVMDGLEATQSIKSQPQEPVTAIVALTASSFDGERQALLAAGCDDFLAKPFREAVLLDTIARHLGVCYLYEENENDRCQCQTAPTLVLEDRSLHLSLSQMPSDWIEDLHQAALKCRDDVILELVKCIPESDAELASFLQLWANDFLFERIIELIQAKSSTSSQESILELKTR</sequence>
<dbReference type="FunFam" id="3.30.565.10:FF:000010">
    <property type="entry name" value="Sensor histidine kinase RcsC"/>
    <property type="match status" value="1"/>
</dbReference>
<evidence type="ECO:0000256" key="8">
    <source>
        <dbReference type="ARBA" id="ARBA00022741"/>
    </source>
</evidence>
<dbReference type="RefSeq" id="WP_264320732.1">
    <property type="nucleotide sequence ID" value="NZ_JADEXN010000089.1"/>
</dbReference>